<dbReference type="AlphaFoldDB" id="A0A7Y3RKR9"/>
<evidence type="ECO:0000313" key="3">
    <source>
        <dbReference type="EMBL" id="NNU15884.1"/>
    </source>
</evidence>
<comment type="caution">
    <text evidence="3">The sequence shown here is derived from an EMBL/GenBank/DDBJ whole genome shotgun (WGS) entry which is preliminary data.</text>
</comment>
<evidence type="ECO:0000313" key="4">
    <source>
        <dbReference type="Proteomes" id="UP000536835"/>
    </source>
</evidence>
<accession>A0A7Y3RKR9</accession>
<dbReference type="RefSeq" id="WP_173197686.1">
    <property type="nucleotide sequence ID" value="NZ_JABFCX010000002.1"/>
</dbReference>
<dbReference type="InterPro" id="IPR001375">
    <property type="entry name" value="Peptidase_S9_cat"/>
</dbReference>
<dbReference type="Proteomes" id="UP000536835">
    <property type="component" value="Unassembled WGS sequence"/>
</dbReference>
<reference evidence="3 4" key="1">
    <citation type="submission" date="2020-05" db="EMBL/GenBank/DDBJ databases">
        <title>Parvularcula mediterraneae sp. nov., isolated from polypropylene straw from shallow seawater of the seashore of Laganas in Zakynthos island, Greece.</title>
        <authorList>
            <person name="Szabo I."/>
            <person name="Al-Omari J."/>
            <person name="Rado J."/>
            <person name="Szerdahelyi G.S."/>
        </authorList>
    </citation>
    <scope>NUCLEOTIDE SEQUENCE [LARGE SCALE GENOMIC DNA]</scope>
    <source>
        <strain evidence="3 4">ZS-1/3</strain>
    </source>
</reference>
<sequence length="638" mass="69987">MILSLLAAASVAAAPLEDPAVAFGTLPLFSDIEISPDGKNYAALVNTAEGSGLGVFTVEGGFRYLTFIRDQEDLKIRRFFWKRDDRLVMAARVPGKRYGTPTVETRLFGLSPTPDTELTYLMGRAYKRGAAPPQIQDNIISILPSDPEHVLVGYRPMGGEYTAAYEVEIDAMREPDVVQRGIYSSIDFYADLTGKIRGSYGLRNESELRLAFVMPDGKWKEYSHRLKEGAPDFRIVGFPNDPSKAYVTSAHEGATSALYLFDIPSDSFVEKLFSHPVSDVFGIRQDPKTGKAIGAIYGEDTRVIHWFSDSKPKKTVAAIEQAIGQEGVGFAGYNLSGSHALLYQSSGVEPGRYLAFEYATGMMSELPSQYPALDDATLGEVIVTSYKARDGLDIQAFVTLPPGMGSLEEAKNLPFALLPHGGPTARDFYGFDWLAQFLAHQGFGVMQMNFRGSSGYGEEFKSAGDRQWGQAMQDDITDGAKWLIGEGMADAGKTSIIGASYGGYAALMGAVKTPDLYRCAVAINAVTDLPKILKDGKDYVGGTYGTRHIGRLWGDRKMLAENSPARRADDIKIPTLIIMSEEDRVVRPDHSEDMHRALKRAGKDTKLVTLPKGSHYLNVGTNRITMLREMDGFLSRCR</sequence>
<dbReference type="InterPro" id="IPR029058">
    <property type="entry name" value="AB_hydrolase_fold"/>
</dbReference>
<feature type="domain" description="Peptidase S9 prolyl oligopeptidase catalytic" evidence="2">
    <location>
        <begin position="430"/>
        <end position="637"/>
    </location>
</feature>
<evidence type="ECO:0000256" key="1">
    <source>
        <dbReference type="ARBA" id="ARBA00022801"/>
    </source>
</evidence>
<organism evidence="3 4">
    <name type="scientific">Parvularcula mediterranea</name>
    <dbReference type="NCBI Taxonomy" id="2732508"/>
    <lineage>
        <taxon>Bacteria</taxon>
        <taxon>Pseudomonadati</taxon>
        <taxon>Pseudomonadota</taxon>
        <taxon>Alphaproteobacteria</taxon>
        <taxon>Parvularculales</taxon>
        <taxon>Parvularculaceae</taxon>
        <taxon>Parvularcula</taxon>
    </lineage>
</organism>
<evidence type="ECO:0000259" key="2">
    <source>
        <dbReference type="Pfam" id="PF00326"/>
    </source>
</evidence>
<dbReference type="GO" id="GO:0006508">
    <property type="term" value="P:proteolysis"/>
    <property type="evidence" value="ECO:0007669"/>
    <property type="project" value="InterPro"/>
</dbReference>
<proteinExistence type="predicted"/>
<name>A0A7Y3RKR9_9PROT</name>
<dbReference type="GO" id="GO:0004252">
    <property type="term" value="F:serine-type endopeptidase activity"/>
    <property type="evidence" value="ECO:0007669"/>
    <property type="project" value="TreeGrafter"/>
</dbReference>
<keyword evidence="1" id="KW-0378">Hydrolase</keyword>
<dbReference type="Pfam" id="PF00326">
    <property type="entry name" value="Peptidase_S9"/>
    <property type="match status" value="1"/>
</dbReference>
<dbReference type="EMBL" id="JABFCX010000002">
    <property type="protein sequence ID" value="NNU15884.1"/>
    <property type="molecule type" value="Genomic_DNA"/>
</dbReference>
<dbReference type="PANTHER" id="PTHR42776">
    <property type="entry name" value="SERINE PEPTIDASE S9 FAMILY MEMBER"/>
    <property type="match status" value="1"/>
</dbReference>
<keyword evidence="4" id="KW-1185">Reference proteome</keyword>
<protein>
    <submittedName>
        <fullName evidence="3">S9 family peptidase</fullName>
    </submittedName>
</protein>
<dbReference type="PANTHER" id="PTHR42776:SF27">
    <property type="entry name" value="DIPEPTIDYL PEPTIDASE FAMILY MEMBER 6"/>
    <property type="match status" value="1"/>
</dbReference>
<gene>
    <name evidence="3" type="ORF">HK107_06055</name>
</gene>
<dbReference type="SUPFAM" id="SSF53474">
    <property type="entry name" value="alpha/beta-Hydrolases"/>
    <property type="match status" value="1"/>
</dbReference>
<dbReference type="Gene3D" id="3.40.50.1820">
    <property type="entry name" value="alpha/beta hydrolase"/>
    <property type="match status" value="1"/>
</dbReference>